<dbReference type="Proteomes" id="UP000010824">
    <property type="component" value="Chromosome"/>
</dbReference>
<evidence type="ECO:0000259" key="8">
    <source>
        <dbReference type="PROSITE" id="PS50112"/>
    </source>
</evidence>
<dbReference type="HOGENOM" id="CLU_000445_114_58_2"/>
<dbReference type="InterPro" id="IPR005467">
    <property type="entry name" value="His_kinase_dom"/>
</dbReference>
<dbReference type="InterPro" id="IPR001610">
    <property type="entry name" value="PAC"/>
</dbReference>
<dbReference type="Gene3D" id="3.30.450.20">
    <property type="entry name" value="PAS domain"/>
    <property type="match status" value="3"/>
</dbReference>
<feature type="domain" description="PAS" evidence="8">
    <location>
        <begin position="282"/>
        <end position="334"/>
    </location>
</feature>
<dbReference type="PRINTS" id="PR00344">
    <property type="entry name" value="BCTRLSENSOR"/>
</dbReference>
<feature type="transmembrane region" description="Helical" evidence="6">
    <location>
        <begin position="126"/>
        <end position="146"/>
    </location>
</feature>
<dbReference type="KEGG" id="mfo:Metfor_2804"/>
<reference evidence="10 11" key="2">
    <citation type="journal article" date="2014" name="Genome Announc.">
        <title>Complete Genome Sequence of Methanoregula formicica SMSPT, a Mesophilic Hydrogenotrophic Methanogen Isolated from a Methanogenic Upflow Anaerobic Sludge Blanket Reactor.</title>
        <authorList>
            <person name="Yamamoto K."/>
            <person name="Tamaki H."/>
            <person name="Cadillo-Quiroz H."/>
            <person name="Imachi H."/>
            <person name="Kyrpides N."/>
            <person name="Woyke T."/>
            <person name="Goodwin L."/>
            <person name="Zinder S.H."/>
            <person name="Kamagata Y."/>
            <person name="Liu W.T."/>
        </authorList>
    </citation>
    <scope>NUCLEOTIDE SEQUENCE [LARGE SCALE GENOMIC DNA]</scope>
    <source>
        <strain evidence="11">DSM 22288 / NBRC 105244 / SMSP</strain>
    </source>
</reference>
<organism evidence="10 11">
    <name type="scientific">Methanoregula formicica (strain DSM 22288 / NBRC 105244 / SMSP)</name>
    <dbReference type="NCBI Taxonomy" id="593750"/>
    <lineage>
        <taxon>Archaea</taxon>
        <taxon>Methanobacteriati</taxon>
        <taxon>Methanobacteriota</taxon>
        <taxon>Stenosarchaea group</taxon>
        <taxon>Methanomicrobia</taxon>
        <taxon>Methanomicrobiales</taxon>
        <taxon>Methanoregulaceae</taxon>
        <taxon>Methanoregula</taxon>
    </lineage>
</organism>
<dbReference type="eggNOG" id="arCOG02353">
    <property type="taxonomic scope" value="Archaea"/>
</dbReference>
<dbReference type="InterPro" id="IPR035965">
    <property type="entry name" value="PAS-like_dom_sf"/>
</dbReference>
<keyword evidence="3" id="KW-0597">Phosphoprotein</keyword>
<feature type="domain" description="PAC" evidence="9">
    <location>
        <begin position="478"/>
        <end position="530"/>
    </location>
</feature>
<dbReference type="eggNOG" id="arCOG06940">
    <property type="taxonomic scope" value="Archaea"/>
</dbReference>
<dbReference type="AlphaFoldDB" id="L0HGD0"/>
<keyword evidence="5" id="KW-0418">Kinase</keyword>
<evidence type="ECO:0000259" key="7">
    <source>
        <dbReference type="PROSITE" id="PS50109"/>
    </source>
</evidence>
<dbReference type="PROSITE" id="PS50109">
    <property type="entry name" value="HIS_KIN"/>
    <property type="match status" value="1"/>
</dbReference>
<dbReference type="PANTHER" id="PTHR43304">
    <property type="entry name" value="PHYTOCHROME-LIKE PROTEIN CPH1"/>
    <property type="match status" value="1"/>
</dbReference>
<accession>L0HGD0</accession>
<keyword evidence="6" id="KW-0472">Membrane</keyword>
<dbReference type="CDD" id="cd00130">
    <property type="entry name" value="PAS"/>
    <property type="match status" value="3"/>
</dbReference>
<dbReference type="PANTHER" id="PTHR43304:SF1">
    <property type="entry name" value="PAC DOMAIN-CONTAINING PROTEIN"/>
    <property type="match status" value="1"/>
</dbReference>
<proteinExistence type="predicted"/>
<name>L0HGD0_METFS</name>
<dbReference type="NCBIfam" id="TIGR00229">
    <property type="entry name" value="sensory_box"/>
    <property type="match status" value="3"/>
</dbReference>
<dbReference type="PROSITE" id="PS50112">
    <property type="entry name" value="PAS"/>
    <property type="match status" value="3"/>
</dbReference>
<dbReference type="SUPFAM" id="SSF55785">
    <property type="entry name" value="PYP-like sensor domain (PAS domain)"/>
    <property type="match status" value="3"/>
</dbReference>
<evidence type="ECO:0000256" key="6">
    <source>
        <dbReference type="SAM" id="Phobius"/>
    </source>
</evidence>
<dbReference type="STRING" id="593750.Metfor_2804"/>
<feature type="transmembrane region" description="Helical" evidence="6">
    <location>
        <begin position="77"/>
        <end position="96"/>
    </location>
</feature>
<feature type="domain" description="PAS" evidence="8">
    <location>
        <begin position="156"/>
        <end position="226"/>
    </location>
</feature>
<dbReference type="InterPro" id="IPR013656">
    <property type="entry name" value="PAS_4"/>
</dbReference>
<sequence length="743" mass="83307">MSIRLSRNLREGDHPASVPAPIFKLLQELLMVKAGCRRMDFLFFDDLGKRPYLVPALIVISSLAFLLLNVFGLTHGISYVLPHLLYFPIILTAYYYPKRGILFTLGLSLCYCALAFTVVAPTNAEMVSAIARSAVFVIIAAVVSNISGRMHHDTQMCRRLVSVVRSSGDAIISETFDGIVTDWNRGAEMLYGYTAEEIAGHSLFRIIPPDRQEEKRHLMERIRQGDVVERFETERITKDGTHIQISLSLSPIRNNRGEIIGISEIAHDITERQRFQKAILMEKEQWERTFDAVPDMIAIIDNQFRIARVNRAMADRLGISTAEAVGLQCHDVVHHTAVPHGLCPHRLLLTDGHSHSVDIHEENLHGDFFLTVSPIRDPDGTVAGSVHILHDITERKKMEAALRKSEERYRTVIENIQDVFFRVSRENTIVMASPSAVKVFGYGSVQDLIGLPITSLWKDPQKREELLDALKARNGAVQDWEAEFKKSDGSAFWVSLTVRLQTDEVGGYAGTEGIIRDISKRKKAEEALKSALKKLNMLSSITRHDILNQIMGLRAYLELSKEDLKGTKYEAFITKEDQAAEAIQRQIEFTKYYEDIGVNEPRWQDAGAVMNEALTQLCPAGVDVQVAVDGIEIFADPLIVKVFFNLMENSLRHGERVTTAQFSAEETGEELVIIYRDNGVGVSEADKQKLFRKGFGKHTGLGLFLSREILAITGISIVENGEPGKGVRFEIVVPDGAWRKTGL</sequence>
<feature type="domain" description="PAC" evidence="9">
    <location>
        <begin position="229"/>
        <end position="281"/>
    </location>
</feature>
<keyword evidence="6" id="KW-1133">Transmembrane helix</keyword>
<feature type="domain" description="PAC" evidence="9">
    <location>
        <begin position="341"/>
        <end position="404"/>
    </location>
</feature>
<keyword evidence="6" id="KW-0812">Transmembrane</keyword>
<evidence type="ECO:0000259" key="9">
    <source>
        <dbReference type="PROSITE" id="PS50113"/>
    </source>
</evidence>
<dbReference type="InterPro" id="IPR036890">
    <property type="entry name" value="HATPase_C_sf"/>
</dbReference>
<dbReference type="InterPro" id="IPR003594">
    <property type="entry name" value="HATPase_dom"/>
</dbReference>
<feature type="domain" description="PAS" evidence="8">
    <location>
        <begin position="405"/>
        <end position="442"/>
    </location>
</feature>
<dbReference type="InterPro" id="IPR000700">
    <property type="entry name" value="PAS-assoc_C"/>
</dbReference>
<dbReference type="Pfam" id="PF08448">
    <property type="entry name" value="PAS_4"/>
    <property type="match status" value="1"/>
</dbReference>
<evidence type="ECO:0000256" key="3">
    <source>
        <dbReference type="ARBA" id="ARBA00022553"/>
    </source>
</evidence>
<dbReference type="InterPro" id="IPR004358">
    <property type="entry name" value="Sig_transdc_His_kin-like_C"/>
</dbReference>
<dbReference type="Gene3D" id="3.30.565.10">
    <property type="entry name" value="Histidine kinase-like ATPase, C-terminal domain"/>
    <property type="match status" value="1"/>
</dbReference>
<dbReference type="SMART" id="SM00086">
    <property type="entry name" value="PAC"/>
    <property type="match status" value="3"/>
</dbReference>
<feature type="domain" description="Histidine kinase" evidence="7">
    <location>
        <begin position="639"/>
        <end position="737"/>
    </location>
</feature>
<comment type="catalytic activity">
    <reaction evidence="1">
        <text>ATP + protein L-histidine = ADP + protein N-phospho-L-histidine.</text>
        <dbReference type="EC" id="2.7.13.3"/>
    </reaction>
</comment>
<dbReference type="eggNOG" id="arCOG06193">
    <property type="taxonomic scope" value="Archaea"/>
</dbReference>
<dbReference type="eggNOG" id="arCOG02350">
    <property type="taxonomic scope" value="Archaea"/>
</dbReference>
<dbReference type="InterPro" id="IPR052162">
    <property type="entry name" value="Sensor_kinase/Photoreceptor"/>
</dbReference>
<reference evidence="11" key="1">
    <citation type="submission" date="2011-12" db="EMBL/GenBank/DDBJ databases">
        <title>Complete sequence of Methanoregula formicicum SMSP.</title>
        <authorList>
            <person name="Lucas S."/>
            <person name="Han J."/>
            <person name="Lapidus A."/>
            <person name="Cheng J.-F."/>
            <person name="Goodwin L."/>
            <person name="Pitluck S."/>
            <person name="Peters L."/>
            <person name="Ovchinnikova G."/>
            <person name="Teshima H."/>
            <person name="Detter J.C."/>
            <person name="Han C."/>
            <person name="Tapia R."/>
            <person name="Land M."/>
            <person name="Hauser L."/>
            <person name="Kyrpides N."/>
            <person name="Ivanova N."/>
            <person name="Pagani I."/>
            <person name="Imachi H."/>
            <person name="Tamaki H."/>
            <person name="Sekiguchi Y."/>
            <person name="Kamagata Y."/>
            <person name="Cadillo-Quiroz H."/>
            <person name="Zinder S."/>
            <person name="Liu W.-T."/>
            <person name="Woyke T."/>
        </authorList>
    </citation>
    <scope>NUCLEOTIDE SEQUENCE [LARGE SCALE GENOMIC DNA]</scope>
    <source>
        <strain evidence="11">DSM 22288 / NBRC 105244 / SMSP</strain>
    </source>
</reference>
<dbReference type="SMART" id="SM00091">
    <property type="entry name" value="PAS"/>
    <property type="match status" value="3"/>
</dbReference>
<evidence type="ECO:0000256" key="2">
    <source>
        <dbReference type="ARBA" id="ARBA00012438"/>
    </source>
</evidence>
<dbReference type="EMBL" id="CP003167">
    <property type="protein sequence ID" value="AGB03787.1"/>
    <property type="molecule type" value="Genomic_DNA"/>
</dbReference>
<evidence type="ECO:0000313" key="10">
    <source>
        <dbReference type="EMBL" id="AGB03787.1"/>
    </source>
</evidence>
<dbReference type="GO" id="GO:0004673">
    <property type="term" value="F:protein histidine kinase activity"/>
    <property type="evidence" value="ECO:0007669"/>
    <property type="project" value="UniProtKB-EC"/>
</dbReference>
<dbReference type="InParanoid" id="L0HGD0"/>
<evidence type="ECO:0000256" key="5">
    <source>
        <dbReference type="ARBA" id="ARBA00022777"/>
    </source>
</evidence>
<evidence type="ECO:0000256" key="1">
    <source>
        <dbReference type="ARBA" id="ARBA00000085"/>
    </source>
</evidence>
<protein>
    <recommendedName>
        <fullName evidence="2">histidine kinase</fullName>
        <ecNumber evidence="2">2.7.13.3</ecNumber>
    </recommendedName>
</protein>
<feature type="transmembrane region" description="Helical" evidence="6">
    <location>
        <begin position="52"/>
        <end position="71"/>
    </location>
</feature>
<dbReference type="Pfam" id="PF02518">
    <property type="entry name" value="HATPase_c"/>
    <property type="match status" value="1"/>
</dbReference>
<evidence type="ECO:0000313" key="11">
    <source>
        <dbReference type="Proteomes" id="UP000010824"/>
    </source>
</evidence>
<keyword evidence="4" id="KW-0808">Transferase</keyword>
<dbReference type="PROSITE" id="PS50113">
    <property type="entry name" value="PAC"/>
    <property type="match status" value="3"/>
</dbReference>
<feature type="transmembrane region" description="Helical" evidence="6">
    <location>
        <begin position="101"/>
        <end position="120"/>
    </location>
</feature>
<dbReference type="SMART" id="SM00387">
    <property type="entry name" value="HATPase_c"/>
    <property type="match status" value="1"/>
</dbReference>
<dbReference type="SUPFAM" id="SSF55874">
    <property type="entry name" value="ATPase domain of HSP90 chaperone/DNA topoisomerase II/histidine kinase"/>
    <property type="match status" value="1"/>
</dbReference>
<dbReference type="EC" id="2.7.13.3" evidence="2"/>
<gene>
    <name evidence="10" type="ordered locus">Metfor_2804</name>
</gene>
<dbReference type="Pfam" id="PF13426">
    <property type="entry name" value="PAS_9"/>
    <property type="match status" value="2"/>
</dbReference>
<keyword evidence="11" id="KW-1185">Reference proteome</keyword>
<dbReference type="InterPro" id="IPR000014">
    <property type="entry name" value="PAS"/>
</dbReference>
<evidence type="ECO:0000256" key="4">
    <source>
        <dbReference type="ARBA" id="ARBA00022679"/>
    </source>
</evidence>